<feature type="coiled-coil region" evidence="1">
    <location>
        <begin position="204"/>
        <end position="231"/>
    </location>
</feature>
<dbReference type="Proteomes" id="UP000053237">
    <property type="component" value="Unassembled WGS sequence"/>
</dbReference>
<evidence type="ECO:0000256" key="2">
    <source>
        <dbReference type="SAM" id="MobiDB-lite"/>
    </source>
</evidence>
<keyword evidence="4" id="KW-1185">Reference proteome</keyword>
<evidence type="ECO:0000256" key="1">
    <source>
        <dbReference type="SAM" id="Coils"/>
    </source>
</evidence>
<dbReference type="AlphaFoldDB" id="A0A024FZP7"/>
<protein>
    <submittedName>
        <fullName evidence="3">Uncharacterized protein</fullName>
    </submittedName>
</protein>
<proteinExistence type="predicted"/>
<name>A0A024FZP7_9STRA</name>
<accession>A0A024FZP7</accession>
<feature type="coiled-coil region" evidence="1">
    <location>
        <begin position="690"/>
        <end position="759"/>
    </location>
</feature>
<comment type="caution">
    <text evidence="3">The sequence shown here is derived from an EMBL/GenBank/DDBJ whole genome shotgun (WGS) entry which is preliminary data.</text>
</comment>
<feature type="coiled-coil region" evidence="1">
    <location>
        <begin position="281"/>
        <end position="406"/>
    </location>
</feature>
<gene>
    <name evidence="3" type="ORF">BN9_003180</name>
</gene>
<dbReference type="InParanoid" id="A0A024FZP7"/>
<evidence type="ECO:0000313" key="4">
    <source>
        <dbReference type="Proteomes" id="UP000053237"/>
    </source>
</evidence>
<sequence length="966" mass="111304">MSAEASQKTLGPLIALLRTHDRRMAIPEEEKIKALLKYDIEASKMLEASDGNEGLPSGLMELALQQGNDHLEPNYKKVESSHEEHQHVETLRGKLRRRNELLDVIFRAYYHDVIVVKEELRRHQSISISSHPSALKTFMRSKMITEAFKQNGLASIDAHNITSESFLSSIPSVDLRAVLPLFAPADCKLKVNPCDLCGGTIELLHGETNEVMRLREESERAKEQAREWRESANCESSEKRELKSLTEVLEKSSKSFKKKAQIAIEQVHTLEERDQRQKTHINELCKQLERAIIDHETLKKDFERISCEYDKTMMLLEGESAELEILKRETERRAAQYAQLQSEHNAQGFQYRTSLQTLESVSNTLRDTEKRLAEKEKFAQDAEKSLEIAQRNVGNLTSQTEELERALKENFQSRQFLYGENTKYKRRLDVLQNNLKKLGISKTHDDKVDIVTWNVEGSMEVDMLEQAVTSRIARLKADDQSQFTLNKFETIDQGAKEDADDENFRAYCNQLEGYLAEIDTLRIAHQDHQKIIRDLEQSKEALQSRLDENISVNESLTASTLNVRLEQESASLSQLGEKLQLTITDSTRENEYDSARLCIVDQFLRSMCQQLYGLTQNAQLLKPISFEKPNFEEKIDALTLNDSKGRQFTGLTPELLQRKRELRKKVVYEKALTQFRHNCSSFAQVIALELNKLKESHTQLNQLLRNTTLKLEDAKKATNEVESKLLRRWREYEMEVLKRENLQKELESVVGKLEEITRRRDIEWKDHIVLKQQHQKLQENHTLLVASIAKSNKALEKSLASKNKAKEKLQALQRTANKLTSEYDRVQKALKMIEDEAAYKQLTNRSVETDTMVRSADKTMQTDAWKPEGLVLRQRNSINQTPQRYLGNTTMLIAYPTNRSTLNDVDTYINTSRMRDTISINASDPWPSATSSRPLTAICTSSTRNELSKMRSQSQFKPRGISKSRI</sequence>
<feature type="coiled-coil region" evidence="1">
    <location>
        <begin position="792"/>
        <end position="836"/>
    </location>
</feature>
<organism evidence="3 4">
    <name type="scientific">Albugo candida</name>
    <dbReference type="NCBI Taxonomy" id="65357"/>
    <lineage>
        <taxon>Eukaryota</taxon>
        <taxon>Sar</taxon>
        <taxon>Stramenopiles</taxon>
        <taxon>Oomycota</taxon>
        <taxon>Peronosporomycetes</taxon>
        <taxon>Albuginales</taxon>
        <taxon>Albuginaceae</taxon>
        <taxon>Albugo</taxon>
    </lineage>
</organism>
<evidence type="ECO:0000313" key="3">
    <source>
        <dbReference type="EMBL" id="CCI39535.1"/>
    </source>
</evidence>
<keyword evidence="1" id="KW-0175">Coiled coil</keyword>
<feature type="coiled-coil region" evidence="1">
    <location>
        <begin position="525"/>
        <end position="552"/>
    </location>
</feature>
<feature type="region of interest" description="Disordered" evidence="2">
    <location>
        <begin position="942"/>
        <end position="966"/>
    </location>
</feature>
<dbReference type="OrthoDB" id="72944at2759"/>
<feature type="compositionally biased region" description="Polar residues" evidence="2">
    <location>
        <begin position="942"/>
        <end position="956"/>
    </location>
</feature>
<dbReference type="EMBL" id="CAIX01000002">
    <property type="protein sequence ID" value="CCI39535.1"/>
    <property type="molecule type" value="Genomic_DNA"/>
</dbReference>
<reference evidence="3 4" key="1">
    <citation type="submission" date="2012-05" db="EMBL/GenBank/DDBJ databases">
        <title>Recombination and specialization in a pathogen metapopulation.</title>
        <authorList>
            <person name="Gardiner A."/>
            <person name="Kemen E."/>
            <person name="Schultz-Larsen T."/>
            <person name="MacLean D."/>
            <person name="Van Oosterhout C."/>
            <person name="Jones J.D.G."/>
        </authorList>
    </citation>
    <scope>NUCLEOTIDE SEQUENCE [LARGE SCALE GENOMIC DNA]</scope>
    <source>
        <strain evidence="3 4">Ac Nc2</strain>
    </source>
</reference>
<dbReference type="STRING" id="65357.A0A024FZP7"/>